<keyword evidence="1" id="KW-0175">Coiled coil</keyword>
<comment type="caution">
    <text evidence="3">The sequence shown here is derived from an EMBL/GenBank/DDBJ whole genome shotgun (WGS) entry which is preliminary data.</text>
</comment>
<dbReference type="AlphaFoldDB" id="A0A417XV71"/>
<feature type="signal peptide" evidence="2">
    <location>
        <begin position="1"/>
        <end position="34"/>
    </location>
</feature>
<organism evidence="3 4">
    <name type="scientific">Nocardioides immobilis</name>
    <dbReference type="NCBI Taxonomy" id="2049295"/>
    <lineage>
        <taxon>Bacteria</taxon>
        <taxon>Bacillati</taxon>
        <taxon>Actinomycetota</taxon>
        <taxon>Actinomycetes</taxon>
        <taxon>Propionibacteriales</taxon>
        <taxon>Nocardioidaceae</taxon>
        <taxon>Nocardioides</taxon>
    </lineage>
</organism>
<evidence type="ECO:0008006" key="5">
    <source>
        <dbReference type="Google" id="ProtNLM"/>
    </source>
</evidence>
<evidence type="ECO:0000313" key="4">
    <source>
        <dbReference type="Proteomes" id="UP000283644"/>
    </source>
</evidence>
<sequence>MRFSVTAGEHASPVHRASLALLATCLLAPSALVAGCSDDADPADSREHYSVLDAIGELPASIEGDAPLIFTGDLTRASEIAGLNRPTDADSDEVNAWVADLTAAPDPDETARVFVPLPGALIPWESPPADMDAQVGWSVVDVESFVALTQPPEHFLVVSGDFDDDTLDEDLSEVEGGVVTDVEGADLEQNLLEPTAFSRVGAPTRLAEDDGRIAASSTTDAVRDWLDGDVSLADDEGYADVATALDEHEVYAAVLSGVQTGIDPAGLILGSQGSAEELQALREQLEDELPEASYDTVGIAWSADDQAPLVATAYHFSSEADAENSADPLRELYESGTSVESQRPFSDYLTVENVEVQGSVVVVTSRPAEDVAINFAYQALLQRDLLFISR</sequence>
<gene>
    <name evidence="3" type="ORF">D0Z08_26115</name>
</gene>
<accession>A0A417XV71</accession>
<keyword evidence="2" id="KW-0732">Signal</keyword>
<dbReference type="Proteomes" id="UP000283644">
    <property type="component" value="Unassembled WGS sequence"/>
</dbReference>
<evidence type="ECO:0000256" key="2">
    <source>
        <dbReference type="SAM" id="SignalP"/>
    </source>
</evidence>
<feature type="coiled-coil region" evidence="1">
    <location>
        <begin position="268"/>
        <end position="295"/>
    </location>
</feature>
<evidence type="ECO:0000256" key="1">
    <source>
        <dbReference type="SAM" id="Coils"/>
    </source>
</evidence>
<name>A0A417XV71_9ACTN</name>
<evidence type="ECO:0000313" key="3">
    <source>
        <dbReference type="EMBL" id="RHW24195.1"/>
    </source>
</evidence>
<keyword evidence="4" id="KW-1185">Reference proteome</keyword>
<protein>
    <recommendedName>
        <fullName evidence="5">DUF3352 domain-containing protein</fullName>
    </recommendedName>
</protein>
<dbReference type="EMBL" id="QXGH01000035">
    <property type="protein sequence ID" value="RHW24195.1"/>
    <property type="molecule type" value="Genomic_DNA"/>
</dbReference>
<feature type="chain" id="PRO_5039656486" description="DUF3352 domain-containing protein" evidence="2">
    <location>
        <begin position="35"/>
        <end position="390"/>
    </location>
</feature>
<reference evidence="3 4" key="1">
    <citation type="submission" date="2018-09" db="EMBL/GenBank/DDBJ databases">
        <title>Genome sequencing of Nocardioides immobilis CCTCC AB 2017083 for comparison to Nocardioides silvaticus.</title>
        <authorList>
            <person name="Li C."/>
            <person name="Wang G."/>
        </authorList>
    </citation>
    <scope>NUCLEOTIDE SEQUENCE [LARGE SCALE GENOMIC DNA]</scope>
    <source>
        <strain evidence="3 4">CCTCC AB 2017083</strain>
    </source>
</reference>
<proteinExistence type="predicted"/>